<dbReference type="PROSITE" id="PS51747">
    <property type="entry name" value="CYT_DCMP_DEAMINASES_2"/>
    <property type="match status" value="1"/>
</dbReference>
<dbReference type="PANTHER" id="PTHR11086:SF18">
    <property type="entry name" value="DEOXYCYTIDYLATE DEAMINASE"/>
    <property type="match status" value="1"/>
</dbReference>
<reference evidence="8 9" key="1">
    <citation type="journal article" date="2013" name="Front. Microbiol.">
        <title>The genome of the endophytic bacterium H. frisingense GSF30(T) identifies diverse strategies in the Herbaspirillum genus to interact with plants.</title>
        <authorList>
            <person name="Straub D."/>
            <person name="Rothballer M."/>
            <person name="Hartmann A."/>
            <person name="Ludewig U."/>
        </authorList>
    </citation>
    <scope>NUCLEOTIDE SEQUENCE [LARGE SCALE GENOMIC DNA]</scope>
    <source>
        <strain evidence="8 9">GSF30</strain>
    </source>
</reference>
<dbReference type="InterPro" id="IPR016192">
    <property type="entry name" value="APOBEC/CMP_deaminase_Zn-bd"/>
</dbReference>
<dbReference type="CDD" id="cd01286">
    <property type="entry name" value="deoxycytidylate_deaminase"/>
    <property type="match status" value="1"/>
</dbReference>
<keyword evidence="4" id="KW-0378">Hydrolase</keyword>
<evidence type="ECO:0000256" key="2">
    <source>
        <dbReference type="ARBA" id="ARBA00006576"/>
    </source>
</evidence>
<dbReference type="RefSeq" id="WP_006713290.1">
    <property type="nucleotide sequence ID" value="NZ_AEEC02000036.1"/>
</dbReference>
<dbReference type="Gene3D" id="3.40.50.300">
    <property type="entry name" value="P-loop containing nucleotide triphosphate hydrolases"/>
    <property type="match status" value="1"/>
</dbReference>
<dbReference type="InterPro" id="IPR016193">
    <property type="entry name" value="Cytidine_deaminase-like"/>
</dbReference>
<proteinExistence type="inferred from homology"/>
<dbReference type="Proteomes" id="UP000006772">
    <property type="component" value="Unassembled WGS sequence"/>
</dbReference>
<dbReference type="InterPro" id="IPR015517">
    <property type="entry name" value="dCMP_deaminase-rel"/>
</dbReference>
<sequence length="594" mass="66272">MDEMGLSFSGSAEELERRFSTLEGKWDNEDKGILRFRKIGGGVVSWYPPTGKIVCQGKVKILDELIKQVAAALSDEQRVQKAEGEAIATAKSKPQRAATSKVPNPEPNGQTYKLDHDSELVIGLVGAVGTDLEHVTKILSDRLGKFEYTTKSIRISNDIITPVAEIEQTKDNYQRIDRLMTAGNKLRKDASDKALLVKAAAAKISQIRVDINKKEEPLKKHAFIISSLKHPDEVQALRKIYSNGFFLIGVFAAESRRVEYLIKNKDISPENAELLINRDVDESNPFGQHTRNTYHLSDFFINYDGNIDRLQHDLWRTLDLMFGSPFVTPTFDEFSMFMAFSASLRSADLSRQVGAVVTKNKSIVGTGANDVPKYGGGQYWPESNGKEILDQKGGRDYTLGKDPNVAERQAIIDDILRGIPADQHGIVRDALNQSKLRNLTEYGRVVHAEMDALLSCARESIGTQNAELYCTTFPCHNCAKHIISAGIKRVVYVEPYPKSKALDFHGDAITLSTEGPQNKVVFEPFVGVGPRSFFNLFSTNLGSGYPIRRKEDDGSTAEWDPHNSRLRMQMLPTSYIERETAAAAELKEILEKIK</sequence>
<gene>
    <name evidence="8" type="ORF">HFRIS_020075</name>
</gene>
<evidence type="ECO:0000313" key="9">
    <source>
        <dbReference type="Proteomes" id="UP000006772"/>
    </source>
</evidence>
<dbReference type="NCBIfam" id="NF041025">
    <property type="entry name" value="antiphage_deaminase"/>
    <property type="match status" value="1"/>
</dbReference>
<evidence type="ECO:0000256" key="3">
    <source>
        <dbReference type="ARBA" id="ARBA00022723"/>
    </source>
</evidence>
<evidence type="ECO:0000313" key="8">
    <source>
        <dbReference type="EMBL" id="EOA02945.1"/>
    </source>
</evidence>
<dbReference type="GO" id="GO:0008270">
    <property type="term" value="F:zinc ion binding"/>
    <property type="evidence" value="ECO:0007669"/>
    <property type="project" value="InterPro"/>
</dbReference>
<dbReference type="PANTHER" id="PTHR11086">
    <property type="entry name" value="DEOXYCYTIDYLATE DEAMINASE-RELATED"/>
    <property type="match status" value="1"/>
</dbReference>
<name>A0AAI9N219_9BURK</name>
<dbReference type="AlphaFoldDB" id="A0AAI9N219"/>
<dbReference type="InterPro" id="IPR002125">
    <property type="entry name" value="CMP_dCMP_dom"/>
</dbReference>
<feature type="domain" description="CMP/dCMP-type deaminase" evidence="7">
    <location>
        <begin position="330"/>
        <end position="505"/>
    </location>
</feature>
<keyword evidence="5" id="KW-0862">Zinc</keyword>
<evidence type="ECO:0000256" key="1">
    <source>
        <dbReference type="ARBA" id="ARBA00001947"/>
    </source>
</evidence>
<dbReference type="GO" id="GO:0004132">
    <property type="term" value="F:dCMP deaminase activity"/>
    <property type="evidence" value="ECO:0007669"/>
    <property type="project" value="TreeGrafter"/>
</dbReference>
<dbReference type="PROSITE" id="PS00903">
    <property type="entry name" value="CYT_DCMP_DEAMINASES_1"/>
    <property type="match status" value="1"/>
</dbReference>
<dbReference type="InterPro" id="IPR035105">
    <property type="entry name" value="Deoxycytidylate_deaminase_dom"/>
</dbReference>
<keyword evidence="3" id="KW-0479">Metal-binding</keyword>
<dbReference type="Gene3D" id="3.40.140.10">
    <property type="entry name" value="Cytidine Deaminase, domain 2"/>
    <property type="match status" value="1"/>
</dbReference>
<comment type="caution">
    <text evidence="8">The sequence shown here is derived from an EMBL/GenBank/DDBJ whole genome shotgun (WGS) entry which is preliminary data.</text>
</comment>
<dbReference type="GO" id="GO:0005737">
    <property type="term" value="C:cytoplasm"/>
    <property type="evidence" value="ECO:0007669"/>
    <property type="project" value="TreeGrafter"/>
</dbReference>
<feature type="compositionally biased region" description="Polar residues" evidence="6">
    <location>
        <begin position="97"/>
        <end position="111"/>
    </location>
</feature>
<dbReference type="SUPFAM" id="SSF53927">
    <property type="entry name" value="Cytidine deaminase-like"/>
    <property type="match status" value="1"/>
</dbReference>
<feature type="region of interest" description="Disordered" evidence="6">
    <location>
        <begin position="87"/>
        <end position="112"/>
    </location>
</feature>
<evidence type="ECO:0000256" key="6">
    <source>
        <dbReference type="SAM" id="MobiDB-lite"/>
    </source>
</evidence>
<dbReference type="EMBL" id="AEEC02000036">
    <property type="protein sequence ID" value="EOA02945.1"/>
    <property type="molecule type" value="Genomic_DNA"/>
</dbReference>
<dbReference type="Pfam" id="PF00383">
    <property type="entry name" value="dCMP_cyt_deam_1"/>
    <property type="match status" value="1"/>
</dbReference>
<comment type="cofactor">
    <cofactor evidence="1">
        <name>Zn(2+)</name>
        <dbReference type="ChEBI" id="CHEBI:29105"/>
    </cofactor>
</comment>
<evidence type="ECO:0000256" key="4">
    <source>
        <dbReference type="ARBA" id="ARBA00022801"/>
    </source>
</evidence>
<comment type="similarity">
    <text evidence="2">Belongs to the cytidine and deoxycytidylate deaminase family.</text>
</comment>
<accession>A0AAI9N219</accession>
<evidence type="ECO:0000259" key="7">
    <source>
        <dbReference type="PROSITE" id="PS51747"/>
    </source>
</evidence>
<organism evidence="8 9">
    <name type="scientific">Herbaspirillum frisingense GSF30</name>
    <dbReference type="NCBI Taxonomy" id="864073"/>
    <lineage>
        <taxon>Bacteria</taxon>
        <taxon>Pseudomonadati</taxon>
        <taxon>Pseudomonadota</taxon>
        <taxon>Betaproteobacteria</taxon>
        <taxon>Burkholderiales</taxon>
        <taxon>Oxalobacteraceae</taxon>
        <taxon>Herbaspirillum</taxon>
    </lineage>
</organism>
<dbReference type="InterPro" id="IPR027417">
    <property type="entry name" value="P-loop_NTPase"/>
</dbReference>
<evidence type="ECO:0000256" key="5">
    <source>
        <dbReference type="ARBA" id="ARBA00022833"/>
    </source>
</evidence>
<protein>
    <submittedName>
        <fullName evidence="8">ComE operon protein 2</fullName>
    </submittedName>
</protein>